<keyword evidence="3" id="KW-0813">Transport</keyword>
<organism evidence="11 12">
    <name type="scientific">Tunturiibacter lichenicola</name>
    <dbReference type="NCBI Taxonomy" id="2051959"/>
    <lineage>
        <taxon>Bacteria</taxon>
        <taxon>Pseudomonadati</taxon>
        <taxon>Acidobacteriota</taxon>
        <taxon>Terriglobia</taxon>
        <taxon>Terriglobales</taxon>
        <taxon>Acidobacteriaceae</taxon>
        <taxon>Tunturiibacter</taxon>
    </lineage>
</organism>
<accession>A0A7W8N4U5</accession>
<proteinExistence type="inferred from homology"/>
<keyword evidence="6" id="KW-0812">Transmembrane</keyword>
<evidence type="ECO:0000259" key="10">
    <source>
        <dbReference type="PROSITE" id="PS52015"/>
    </source>
</evidence>
<name>A0A7W8N4U5_9BACT</name>
<dbReference type="GO" id="GO:0015031">
    <property type="term" value="P:protein transport"/>
    <property type="evidence" value="ECO:0007669"/>
    <property type="project" value="UniProtKB-KW"/>
</dbReference>
<dbReference type="PROSITE" id="PS52015">
    <property type="entry name" value="TONB_CTD"/>
    <property type="match status" value="1"/>
</dbReference>
<protein>
    <submittedName>
        <fullName evidence="11">TonB family protein</fullName>
    </submittedName>
</protein>
<reference evidence="11 12" key="1">
    <citation type="submission" date="2020-08" db="EMBL/GenBank/DDBJ databases">
        <title>Genomic Encyclopedia of Type Strains, Phase IV (KMG-V): Genome sequencing to study the core and pangenomes of soil and plant-associated prokaryotes.</title>
        <authorList>
            <person name="Whitman W."/>
        </authorList>
    </citation>
    <scope>NUCLEOTIDE SEQUENCE [LARGE SCALE GENOMIC DNA]</scope>
    <source>
        <strain evidence="11 12">M8US30</strain>
    </source>
</reference>
<evidence type="ECO:0000256" key="9">
    <source>
        <dbReference type="ARBA" id="ARBA00023136"/>
    </source>
</evidence>
<keyword evidence="8" id="KW-1133">Transmembrane helix</keyword>
<evidence type="ECO:0000256" key="1">
    <source>
        <dbReference type="ARBA" id="ARBA00004383"/>
    </source>
</evidence>
<dbReference type="InterPro" id="IPR051045">
    <property type="entry name" value="TonB-dependent_transducer"/>
</dbReference>
<comment type="caution">
    <text evidence="11">The sequence shown here is derived from an EMBL/GenBank/DDBJ whole genome shotgun (WGS) entry which is preliminary data.</text>
</comment>
<evidence type="ECO:0000313" key="12">
    <source>
        <dbReference type="Proteomes" id="UP000569092"/>
    </source>
</evidence>
<evidence type="ECO:0000256" key="2">
    <source>
        <dbReference type="ARBA" id="ARBA00006555"/>
    </source>
</evidence>
<dbReference type="InterPro" id="IPR037682">
    <property type="entry name" value="TonB_C"/>
</dbReference>
<feature type="domain" description="TonB C-terminal" evidence="10">
    <location>
        <begin position="252"/>
        <end position="341"/>
    </location>
</feature>
<evidence type="ECO:0000313" key="11">
    <source>
        <dbReference type="EMBL" id="MBB5344883.1"/>
    </source>
</evidence>
<dbReference type="Proteomes" id="UP000569092">
    <property type="component" value="Unassembled WGS sequence"/>
</dbReference>
<dbReference type="GO" id="GO:0055085">
    <property type="term" value="P:transmembrane transport"/>
    <property type="evidence" value="ECO:0007669"/>
    <property type="project" value="InterPro"/>
</dbReference>
<sequence length="341" mass="37325">MEIRRVIQTFALCLILVSAARADDHAPLTERLHQAEASSSLDTAGIRQWHLKLDVQLLGEQGKQTEQGTIEEWWTTPTSFQVAYTFPSYTATEIRSEKGLSRTQSSSSPPSLLKLLLNQVVHPMPSAEEMEDSSPDLRRQNFGKVALDCIMLDQKIKNIAYPPLGLFPTYCFDPSKISLRLSYDFGSQVIFRNAIGAFQNRNVATEINVKESNQVKATARVSTLESNASMVAPTIDPTTLTPVDKSATGVAPGVMAGHKLAGANPTYPESARRNRISGTVTFAATIGTDGHIHSLRIVSTPDPDLAISALAAVRTWTYTPYLLNGEPVEVKTQIRVNFNIG</sequence>
<dbReference type="EMBL" id="JACHDZ010000004">
    <property type="protein sequence ID" value="MBB5344883.1"/>
    <property type="molecule type" value="Genomic_DNA"/>
</dbReference>
<evidence type="ECO:0000256" key="3">
    <source>
        <dbReference type="ARBA" id="ARBA00022448"/>
    </source>
</evidence>
<dbReference type="SUPFAM" id="SSF74653">
    <property type="entry name" value="TolA/TonB C-terminal domain"/>
    <property type="match status" value="1"/>
</dbReference>
<keyword evidence="9" id="KW-0472">Membrane</keyword>
<dbReference type="GO" id="GO:0005886">
    <property type="term" value="C:plasma membrane"/>
    <property type="evidence" value="ECO:0007669"/>
    <property type="project" value="UniProtKB-SubCell"/>
</dbReference>
<dbReference type="PANTHER" id="PTHR33446">
    <property type="entry name" value="PROTEIN TONB-RELATED"/>
    <property type="match status" value="1"/>
</dbReference>
<dbReference type="AlphaFoldDB" id="A0A7W8N4U5"/>
<evidence type="ECO:0000256" key="4">
    <source>
        <dbReference type="ARBA" id="ARBA00022475"/>
    </source>
</evidence>
<comment type="subcellular location">
    <subcellularLocation>
        <location evidence="1">Cell inner membrane</location>
        <topology evidence="1">Single-pass membrane protein</topology>
        <orientation evidence="1">Periplasmic side</orientation>
    </subcellularLocation>
</comment>
<evidence type="ECO:0000256" key="6">
    <source>
        <dbReference type="ARBA" id="ARBA00022692"/>
    </source>
</evidence>
<gene>
    <name evidence="11" type="ORF">HDF10_002869</name>
</gene>
<keyword evidence="4" id="KW-1003">Cell membrane</keyword>
<keyword evidence="5" id="KW-0997">Cell inner membrane</keyword>
<evidence type="ECO:0000256" key="8">
    <source>
        <dbReference type="ARBA" id="ARBA00022989"/>
    </source>
</evidence>
<comment type="similarity">
    <text evidence="2">Belongs to the TonB family.</text>
</comment>
<keyword evidence="7" id="KW-0653">Protein transport</keyword>
<dbReference type="Pfam" id="PF03544">
    <property type="entry name" value="TonB_C"/>
    <property type="match status" value="1"/>
</dbReference>
<dbReference type="InterPro" id="IPR006260">
    <property type="entry name" value="TonB/TolA_C"/>
</dbReference>
<evidence type="ECO:0000256" key="5">
    <source>
        <dbReference type="ARBA" id="ARBA00022519"/>
    </source>
</evidence>
<dbReference type="NCBIfam" id="TIGR01352">
    <property type="entry name" value="tonB_Cterm"/>
    <property type="match status" value="1"/>
</dbReference>
<evidence type="ECO:0000256" key="7">
    <source>
        <dbReference type="ARBA" id="ARBA00022927"/>
    </source>
</evidence>
<dbReference type="Gene3D" id="3.30.1150.10">
    <property type="match status" value="1"/>
</dbReference>